<comment type="caution">
    <text evidence="1">The sequence shown here is derived from an EMBL/GenBank/DDBJ whole genome shotgun (WGS) entry which is preliminary data.</text>
</comment>
<reference evidence="1" key="1">
    <citation type="submission" date="2021-03" db="EMBL/GenBank/DDBJ databases">
        <title>Evolutionary innovations through gain and loss of genes in the ectomycorrhizal Boletales.</title>
        <authorList>
            <person name="Wu G."/>
            <person name="Miyauchi S."/>
            <person name="Morin E."/>
            <person name="Yang Z.-L."/>
            <person name="Xu J."/>
            <person name="Martin F.M."/>
        </authorList>
    </citation>
    <scope>NUCLEOTIDE SEQUENCE</scope>
    <source>
        <strain evidence="1">BR01</strain>
    </source>
</reference>
<dbReference type="OrthoDB" id="2668854at2759"/>
<gene>
    <name evidence="1" type="ORF">JVT61DRAFT_3325</name>
</gene>
<accession>A0A8I3AA41</accession>
<keyword evidence="2" id="KW-1185">Reference proteome</keyword>
<sequence>MVKVPRANMDRTIYTTICTWHKKSGVHWDNEKGANIVGPAAWAAHGNFKEFTNQGWKYLPQMEEIWPESSATGAHAVEGGAVLPQADEDNNINKADTNLVVSEFPSINPSNFCSALFLVVNAITSTMAAMNSLASGVTSSTSANCSPLQSSNKCPLSSLSPDETNETLLFSPAALPVSTVSTPAAAITYPRTKHSRTSAMRSITESIGGQKSMMGKNMGNKNTTSITLQQVDSSIHHLSDSINSSLWIC</sequence>
<proteinExistence type="predicted"/>
<name>A0A8I3AA41_9AGAM</name>
<evidence type="ECO:0000313" key="2">
    <source>
        <dbReference type="Proteomes" id="UP000683000"/>
    </source>
</evidence>
<dbReference type="Proteomes" id="UP000683000">
    <property type="component" value="Unassembled WGS sequence"/>
</dbReference>
<evidence type="ECO:0000313" key="1">
    <source>
        <dbReference type="EMBL" id="KAG6375125.1"/>
    </source>
</evidence>
<organism evidence="1 2">
    <name type="scientific">Boletus reticuloceps</name>
    <dbReference type="NCBI Taxonomy" id="495285"/>
    <lineage>
        <taxon>Eukaryota</taxon>
        <taxon>Fungi</taxon>
        <taxon>Dikarya</taxon>
        <taxon>Basidiomycota</taxon>
        <taxon>Agaricomycotina</taxon>
        <taxon>Agaricomycetes</taxon>
        <taxon>Agaricomycetidae</taxon>
        <taxon>Boletales</taxon>
        <taxon>Boletineae</taxon>
        <taxon>Boletaceae</taxon>
        <taxon>Boletoideae</taxon>
        <taxon>Boletus</taxon>
    </lineage>
</organism>
<protein>
    <recommendedName>
        <fullName evidence="3">Myb/SANT-like domain-containing protein</fullName>
    </recommendedName>
</protein>
<dbReference type="AlphaFoldDB" id="A0A8I3AA41"/>
<evidence type="ECO:0008006" key="3">
    <source>
        <dbReference type="Google" id="ProtNLM"/>
    </source>
</evidence>
<dbReference type="EMBL" id="JAGFBS010000015">
    <property type="protein sequence ID" value="KAG6375125.1"/>
    <property type="molecule type" value="Genomic_DNA"/>
</dbReference>